<dbReference type="RefSeq" id="WP_014453899.1">
    <property type="nucleotide sequence ID" value="NC_017096.1"/>
</dbReference>
<dbReference type="GO" id="GO:0016773">
    <property type="term" value="F:phosphotransferase activity, alcohol group as acceptor"/>
    <property type="evidence" value="ECO:0007669"/>
    <property type="project" value="InterPro"/>
</dbReference>
<dbReference type="GO" id="GO:0005975">
    <property type="term" value="P:carbohydrate metabolic process"/>
    <property type="evidence" value="ECO:0007669"/>
    <property type="project" value="InterPro"/>
</dbReference>
<keyword evidence="3 4" id="KW-0418">Kinase</keyword>
<dbReference type="CDD" id="cd07804">
    <property type="entry name" value="ASKHA_NBD_FGGY_RrXK-like"/>
    <property type="match status" value="1"/>
</dbReference>
<evidence type="ECO:0000313" key="8">
    <source>
        <dbReference type="Proteomes" id="UP000004793"/>
    </source>
</evidence>
<name>A0A7U6GFL9_CALEA</name>
<dbReference type="PROSITE" id="PS00445">
    <property type="entry name" value="FGGY_KINASES_2"/>
    <property type="match status" value="1"/>
</dbReference>
<dbReference type="InterPro" id="IPR000577">
    <property type="entry name" value="Carb_kinase_FGGY"/>
</dbReference>
<dbReference type="Pfam" id="PF02782">
    <property type="entry name" value="FGGY_C"/>
    <property type="match status" value="1"/>
</dbReference>
<feature type="domain" description="Carbohydrate kinase FGGY N-terminal" evidence="5">
    <location>
        <begin position="5"/>
        <end position="246"/>
    </location>
</feature>
<dbReference type="PANTHER" id="PTHR43095">
    <property type="entry name" value="SUGAR KINASE"/>
    <property type="match status" value="1"/>
</dbReference>
<dbReference type="InterPro" id="IPR050406">
    <property type="entry name" value="FGGY_Carb_Kinase"/>
</dbReference>
<reference evidence="7 8" key="1">
    <citation type="submission" date="2011-01" db="EMBL/GenBank/DDBJ databases">
        <title>Whole genome sequence of Caldisericum exile AZM16c01.</title>
        <authorList>
            <person name="Narita-Yamada S."/>
            <person name="Kawakoshi A."/>
            <person name="Nakamura S."/>
            <person name="Sasagawa M."/>
            <person name="Fukada J."/>
            <person name="Sekine M."/>
            <person name="Kato Y."/>
            <person name="Fukai R."/>
            <person name="Sasaki K."/>
            <person name="Hanamaki A."/>
            <person name="Narita H."/>
            <person name="Konno Y."/>
            <person name="Mori K."/>
            <person name="Yamazaki S."/>
            <person name="Suzuki K."/>
            <person name="Fujita N."/>
        </authorList>
    </citation>
    <scope>NUCLEOTIDE SEQUENCE [LARGE SCALE GENOMIC DNA]</scope>
    <source>
        <strain evidence="8">DSM 21853 / NBRC 104410 / AZM16c01</strain>
    </source>
</reference>
<sequence length="497" mass="55263">MRDLALGIDLGTTALKAIVIDSSGKIYFEKSISQNLISTAPNFAEMDADAFFENTLRILSEVYKMGLDKRIASIGITGMVPTLIPVDENLKPLRYSIQQNDARAVEEIEYFKTAIDEDWYFNKTGNTINQQVIFPKWLWLKKHEPDVISKTKYIMGSYDFVSTKLTGNPHVELNWALESGLFNIKENKFDEEILSKVEIVKSILPQVVNPKEVVGYVSKEIEALTGFNSGVPVIGGSADHIASTLGVGLINEGDLLLKFGGAGDIMFVSDSLRIDKRLFIDFHDVEGKYVLNGCMASSGSVIKWYMNVIGENDFDKITDEAYKSSIGANGIIILPYFLGEKTPIFDAKARGVIFGLQLFHGRGDIFRSILESIVYGFMHHIDVLNEIGLDVKRVFISDGGAKNPLLRQITSDAIGLPLKYVKTNPGSSLGVAFLALLSVGLVKDVSAVETFVKDYETIEPNTSNTSLYREYFGLYKDLYKAVKPLYERLYKIQNKGG</sequence>
<dbReference type="InterPro" id="IPR043129">
    <property type="entry name" value="ATPase_NBD"/>
</dbReference>
<comment type="similarity">
    <text evidence="1 4">Belongs to the FGGY kinase family.</text>
</comment>
<dbReference type="EMBL" id="AP012051">
    <property type="protein sequence ID" value="BAL81504.1"/>
    <property type="molecule type" value="Genomic_DNA"/>
</dbReference>
<evidence type="ECO:0000256" key="4">
    <source>
        <dbReference type="RuleBase" id="RU003733"/>
    </source>
</evidence>
<dbReference type="KEGG" id="cex:CSE_13780"/>
<dbReference type="InterPro" id="IPR018485">
    <property type="entry name" value="FGGY_C"/>
</dbReference>
<evidence type="ECO:0000256" key="2">
    <source>
        <dbReference type="ARBA" id="ARBA00022679"/>
    </source>
</evidence>
<dbReference type="Proteomes" id="UP000004793">
    <property type="component" value="Chromosome"/>
</dbReference>
<accession>A0A7U6GFL9</accession>
<evidence type="ECO:0000256" key="1">
    <source>
        <dbReference type="ARBA" id="ARBA00009156"/>
    </source>
</evidence>
<dbReference type="SUPFAM" id="SSF53067">
    <property type="entry name" value="Actin-like ATPase domain"/>
    <property type="match status" value="2"/>
</dbReference>
<protein>
    <submittedName>
        <fullName evidence="7">Carbohydrate kinase, FGGY family</fullName>
    </submittedName>
</protein>
<dbReference type="AlphaFoldDB" id="A0A7U6GFL9"/>
<keyword evidence="8" id="KW-1185">Reference proteome</keyword>
<feature type="domain" description="Carbohydrate kinase FGGY C-terminal" evidence="6">
    <location>
        <begin position="285"/>
        <end position="437"/>
    </location>
</feature>
<evidence type="ECO:0000256" key="3">
    <source>
        <dbReference type="ARBA" id="ARBA00022777"/>
    </source>
</evidence>
<dbReference type="Gene3D" id="3.30.420.40">
    <property type="match status" value="2"/>
</dbReference>
<dbReference type="PIRSF" id="PIRSF000538">
    <property type="entry name" value="GlpK"/>
    <property type="match status" value="1"/>
</dbReference>
<dbReference type="GO" id="GO:0016301">
    <property type="term" value="F:kinase activity"/>
    <property type="evidence" value="ECO:0007669"/>
    <property type="project" value="UniProtKB-KW"/>
</dbReference>
<dbReference type="Pfam" id="PF00370">
    <property type="entry name" value="FGGY_N"/>
    <property type="match status" value="1"/>
</dbReference>
<dbReference type="InterPro" id="IPR018484">
    <property type="entry name" value="FGGY_N"/>
</dbReference>
<evidence type="ECO:0000313" key="7">
    <source>
        <dbReference type="EMBL" id="BAL81504.1"/>
    </source>
</evidence>
<evidence type="ECO:0000259" key="6">
    <source>
        <dbReference type="Pfam" id="PF02782"/>
    </source>
</evidence>
<organism evidence="7 8">
    <name type="scientific">Caldisericum exile (strain DSM 21853 / NBRC 104410 / AZM16c01)</name>
    <dbReference type="NCBI Taxonomy" id="511051"/>
    <lineage>
        <taxon>Bacteria</taxon>
        <taxon>Pseudomonadati</taxon>
        <taxon>Caldisericota/Cryosericota group</taxon>
        <taxon>Caldisericota</taxon>
        <taxon>Caldisericia</taxon>
        <taxon>Caldisericales</taxon>
        <taxon>Caldisericaceae</taxon>
        <taxon>Caldisericum</taxon>
    </lineage>
</organism>
<proteinExistence type="inferred from homology"/>
<dbReference type="InterPro" id="IPR018483">
    <property type="entry name" value="Carb_kinase_FGGY_CS"/>
</dbReference>
<gene>
    <name evidence="7" type="ordered locus">CSE_13780</name>
</gene>
<dbReference type="OrthoDB" id="9805576at2"/>
<evidence type="ECO:0000259" key="5">
    <source>
        <dbReference type="Pfam" id="PF00370"/>
    </source>
</evidence>
<keyword evidence="2 4" id="KW-0808">Transferase</keyword>